<reference evidence="3" key="1">
    <citation type="journal article" date="2015" name="Nature">
        <title>Complex archaea that bridge the gap between prokaryotes and eukaryotes.</title>
        <authorList>
            <person name="Spang A."/>
            <person name="Saw J.H."/>
            <person name="Jorgensen S.L."/>
            <person name="Zaremba-Niedzwiedzka K."/>
            <person name="Martijn J."/>
            <person name="Lind A.E."/>
            <person name="van Eijk R."/>
            <person name="Schleper C."/>
            <person name="Guy L."/>
            <person name="Ettema T.J."/>
        </authorList>
    </citation>
    <scope>NUCLEOTIDE SEQUENCE</scope>
</reference>
<evidence type="ECO:0000256" key="1">
    <source>
        <dbReference type="SAM" id="Coils"/>
    </source>
</evidence>
<comment type="caution">
    <text evidence="3">The sequence shown here is derived from an EMBL/GenBank/DDBJ whole genome shotgun (WGS) entry which is preliminary data.</text>
</comment>
<evidence type="ECO:0000256" key="2">
    <source>
        <dbReference type="SAM" id="MobiDB-lite"/>
    </source>
</evidence>
<evidence type="ECO:0000313" key="3">
    <source>
        <dbReference type="EMBL" id="KKM16977.1"/>
    </source>
</evidence>
<name>A0A0F9HP89_9ZZZZ</name>
<proteinExistence type="predicted"/>
<sequence>MNVLAIVLAAATLGAPADDAFAKAQLKLLEAENKSLREAIKKIGDQNIWLKDEVVRLTKKLEKLPKPAVSKTAKDPPKTTSAGKPKDPSKTTPADKPKKPKKPVFISLEELAASFPKELYRKGREKADPRAVRRKKLNEWVYRNVYRKATKLDVRVKFLDPKARPNRNFLNPHMRGPGGKRYFKKDGQGYEWRCERIEARFKDTQTAGLKRIKGGDTVTIKGEIDHGEVYLRQTTLNGPARLECTMILYLKNCEVVSIAPR</sequence>
<feature type="coiled-coil region" evidence="1">
    <location>
        <begin position="19"/>
        <end position="46"/>
    </location>
</feature>
<feature type="compositionally biased region" description="Basic and acidic residues" evidence="2">
    <location>
        <begin position="84"/>
        <end position="97"/>
    </location>
</feature>
<keyword evidence="1" id="KW-0175">Coiled coil</keyword>
<accession>A0A0F9HP89</accession>
<dbReference type="EMBL" id="LAZR01014554">
    <property type="protein sequence ID" value="KKM16977.1"/>
    <property type="molecule type" value="Genomic_DNA"/>
</dbReference>
<feature type="region of interest" description="Disordered" evidence="2">
    <location>
        <begin position="66"/>
        <end position="103"/>
    </location>
</feature>
<organism evidence="3">
    <name type="scientific">marine sediment metagenome</name>
    <dbReference type="NCBI Taxonomy" id="412755"/>
    <lineage>
        <taxon>unclassified sequences</taxon>
        <taxon>metagenomes</taxon>
        <taxon>ecological metagenomes</taxon>
    </lineage>
</organism>
<gene>
    <name evidence="3" type="ORF">LCGC14_1680400</name>
</gene>
<dbReference type="AlphaFoldDB" id="A0A0F9HP89"/>
<protein>
    <submittedName>
        <fullName evidence="3">Uncharacterized protein</fullName>
    </submittedName>
</protein>